<dbReference type="GO" id="GO:0006264">
    <property type="term" value="P:mitochondrial DNA replication"/>
    <property type="evidence" value="ECO:0007669"/>
    <property type="project" value="TreeGrafter"/>
</dbReference>
<evidence type="ECO:0000256" key="1">
    <source>
        <dbReference type="ARBA" id="ARBA00023125"/>
    </source>
</evidence>
<organism evidence="4 5">
    <name type="scientific">Lupinus luteus</name>
    <name type="common">European yellow lupine</name>
    <dbReference type="NCBI Taxonomy" id="3873"/>
    <lineage>
        <taxon>Eukaryota</taxon>
        <taxon>Viridiplantae</taxon>
        <taxon>Streptophyta</taxon>
        <taxon>Embryophyta</taxon>
        <taxon>Tracheophyta</taxon>
        <taxon>Spermatophyta</taxon>
        <taxon>Magnoliopsida</taxon>
        <taxon>eudicotyledons</taxon>
        <taxon>Gunneridae</taxon>
        <taxon>Pentapetalae</taxon>
        <taxon>rosids</taxon>
        <taxon>fabids</taxon>
        <taxon>Fabales</taxon>
        <taxon>Fabaceae</taxon>
        <taxon>Papilionoideae</taxon>
        <taxon>50 kb inversion clade</taxon>
        <taxon>genistoids sensu lato</taxon>
        <taxon>core genistoids</taxon>
        <taxon>Genisteae</taxon>
        <taxon>Lupinus</taxon>
    </lineage>
</organism>
<evidence type="ECO:0000256" key="2">
    <source>
        <dbReference type="PROSITE-ProRule" id="PRU00252"/>
    </source>
</evidence>
<dbReference type="PANTHER" id="PTHR10302">
    <property type="entry name" value="SINGLE-STRANDED DNA-BINDING PROTEIN"/>
    <property type="match status" value="1"/>
</dbReference>
<proteinExistence type="predicted"/>
<dbReference type="EMBL" id="CAXHTB010000022">
    <property type="protein sequence ID" value="CAL0330550.1"/>
    <property type="molecule type" value="Genomic_DNA"/>
</dbReference>
<dbReference type="PROSITE" id="PS50935">
    <property type="entry name" value="SSB"/>
    <property type="match status" value="1"/>
</dbReference>
<dbReference type="InterPro" id="IPR011344">
    <property type="entry name" value="ssDNA-bd"/>
</dbReference>
<dbReference type="Pfam" id="PF00436">
    <property type="entry name" value="SSB"/>
    <property type="match status" value="1"/>
</dbReference>
<reference evidence="4 5" key="1">
    <citation type="submission" date="2024-03" db="EMBL/GenBank/DDBJ databases">
        <authorList>
            <person name="Martinez-Hernandez J."/>
        </authorList>
    </citation>
    <scope>NUCLEOTIDE SEQUENCE [LARGE SCALE GENOMIC DNA]</scope>
</reference>
<evidence type="ECO:0008006" key="6">
    <source>
        <dbReference type="Google" id="ProtNLM"/>
    </source>
</evidence>
<name>A0AAV1YC50_LUPLU</name>
<evidence type="ECO:0000313" key="4">
    <source>
        <dbReference type="EMBL" id="CAL0330550.1"/>
    </source>
</evidence>
<dbReference type="AlphaFoldDB" id="A0AAV1YC50"/>
<dbReference type="PANTHER" id="PTHR10302:SF16">
    <property type="entry name" value="NUCLEIC ACID-BINDING, OB-FOLD-LIKE PROTEIN"/>
    <property type="match status" value="1"/>
</dbReference>
<dbReference type="SUPFAM" id="SSF50249">
    <property type="entry name" value="Nucleic acid-binding proteins"/>
    <property type="match status" value="1"/>
</dbReference>
<dbReference type="InterPro" id="IPR012340">
    <property type="entry name" value="NA-bd_OB-fold"/>
</dbReference>
<dbReference type="GO" id="GO:0042645">
    <property type="term" value="C:mitochondrial nucleoid"/>
    <property type="evidence" value="ECO:0007669"/>
    <property type="project" value="TreeGrafter"/>
</dbReference>
<dbReference type="InterPro" id="IPR000424">
    <property type="entry name" value="Primosome_PriB/ssb"/>
</dbReference>
<accession>A0AAV1YC50</accession>
<keyword evidence="5" id="KW-1185">Reference proteome</keyword>
<dbReference type="Gene3D" id="2.40.50.140">
    <property type="entry name" value="Nucleic acid-binding proteins"/>
    <property type="match status" value="1"/>
</dbReference>
<feature type="region of interest" description="Disordered" evidence="3">
    <location>
        <begin position="197"/>
        <end position="216"/>
    </location>
</feature>
<dbReference type="GO" id="GO:0003697">
    <property type="term" value="F:single-stranded DNA binding"/>
    <property type="evidence" value="ECO:0007669"/>
    <property type="project" value="InterPro"/>
</dbReference>
<sequence length="216" mass="24162">MRNSISNVSSRLYRTVFSHHHFCSTTATATATTTATNLLSHYDSDPDSPPPPPPDSTQTQDQKPFFDRPLENGLDPGIYRAILVGQVGQKPLQKKLRSGLSVTLLSLGTGGIRNNRRPLQNENPTDYANRCSIQWHRVSIYPERLGTLLVKHVVPGSLLYVEGNLETKVFADPVTGLVRRIREIAVRRHGRVVFLNQGGDDEQQTQQNDLRSVGYY</sequence>
<evidence type="ECO:0000313" key="5">
    <source>
        <dbReference type="Proteomes" id="UP001497480"/>
    </source>
</evidence>
<protein>
    <recommendedName>
        <fullName evidence="6">Single-stranded DNA-binding protein, mitochondrial</fullName>
    </recommendedName>
</protein>
<keyword evidence="1 2" id="KW-0238">DNA-binding</keyword>
<comment type="caution">
    <text evidence="4">The sequence shown here is derived from an EMBL/GenBank/DDBJ whole genome shotgun (WGS) entry which is preliminary data.</text>
</comment>
<dbReference type="Proteomes" id="UP001497480">
    <property type="component" value="Unassembled WGS sequence"/>
</dbReference>
<evidence type="ECO:0000256" key="3">
    <source>
        <dbReference type="SAM" id="MobiDB-lite"/>
    </source>
</evidence>
<dbReference type="FunFam" id="2.40.50.140:FF:000160">
    <property type="entry name" value="single-stranded DNA-binding protein, mitochondrial"/>
    <property type="match status" value="1"/>
</dbReference>
<gene>
    <name evidence="4" type="ORF">LLUT_LOCUS31610</name>
</gene>
<feature type="region of interest" description="Disordered" evidence="3">
    <location>
        <begin position="39"/>
        <end position="69"/>
    </location>
</feature>